<feature type="compositionally biased region" description="Low complexity" evidence="5">
    <location>
        <begin position="297"/>
        <end position="312"/>
    </location>
</feature>
<dbReference type="AlphaFoldDB" id="A0A0R3TUJ8"/>
<keyword evidence="2" id="KW-0547">Nucleotide-binding</keyword>
<dbReference type="GO" id="GO:0016185">
    <property type="term" value="P:synaptic vesicle budding from presynaptic endocytic zone membrane"/>
    <property type="evidence" value="ECO:0007669"/>
    <property type="project" value="TreeGrafter"/>
</dbReference>
<dbReference type="InterPro" id="IPR020850">
    <property type="entry name" value="GED_dom"/>
</dbReference>
<dbReference type="InterPro" id="IPR003130">
    <property type="entry name" value="GED"/>
</dbReference>
<evidence type="ECO:0000256" key="3">
    <source>
        <dbReference type="ARBA" id="ARBA00022801"/>
    </source>
</evidence>
<dbReference type="GO" id="GO:0005874">
    <property type="term" value="C:microtubule"/>
    <property type="evidence" value="ECO:0007669"/>
    <property type="project" value="TreeGrafter"/>
</dbReference>
<dbReference type="EC" id="3.6.5.5" evidence="1"/>
<dbReference type="GO" id="GO:0005525">
    <property type="term" value="F:GTP binding"/>
    <property type="evidence" value="ECO:0007669"/>
    <property type="project" value="UniProtKB-KW"/>
</dbReference>
<evidence type="ECO:0000313" key="9">
    <source>
        <dbReference type="WBParaSite" id="HNAJ_0001144101-mRNA-1"/>
    </source>
</evidence>
<keyword evidence="4" id="KW-0342">GTP-binding</keyword>
<evidence type="ECO:0000259" key="6">
    <source>
        <dbReference type="PROSITE" id="PS51388"/>
    </source>
</evidence>
<dbReference type="Pfam" id="PF02212">
    <property type="entry name" value="GED"/>
    <property type="match status" value="1"/>
</dbReference>
<evidence type="ECO:0000256" key="2">
    <source>
        <dbReference type="ARBA" id="ARBA00022741"/>
    </source>
</evidence>
<reference evidence="9" key="1">
    <citation type="submission" date="2017-02" db="UniProtKB">
        <authorList>
            <consortium name="WormBaseParasite"/>
        </authorList>
    </citation>
    <scope>IDENTIFICATION</scope>
</reference>
<keyword evidence="8" id="KW-1185">Reference proteome</keyword>
<accession>A0A0R3TUJ8</accession>
<dbReference type="InterPro" id="IPR022812">
    <property type="entry name" value="Dynamin"/>
</dbReference>
<dbReference type="WBParaSite" id="HNAJ_0001144101-mRNA-1">
    <property type="protein sequence ID" value="HNAJ_0001144101-mRNA-1"/>
    <property type="gene ID" value="HNAJ_0001144101"/>
</dbReference>
<dbReference type="PANTHER" id="PTHR11566:SF212">
    <property type="entry name" value="DYNAMIN"/>
    <property type="match status" value="1"/>
</dbReference>
<dbReference type="GO" id="GO:0005886">
    <property type="term" value="C:plasma membrane"/>
    <property type="evidence" value="ECO:0007669"/>
    <property type="project" value="TreeGrafter"/>
</dbReference>
<proteinExistence type="predicted"/>
<feature type="region of interest" description="Disordered" evidence="5">
    <location>
        <begin position="268"/>
        <end position="348"/>
    </location>
</feature>
<evidence type="ECO:0000256" key="5">
    <source>
        <dbReference type="SAM" id="MobiDB-lite"/>
    </source>
</evidence>
<sequence>MSYQLIIKSTLSEIPLTLFSLIQEREKKFVLPLEGLKQRCNDTSFFTRHPSFSLFHSDPKANVYKEFKSLDLSADSVSIRDDWKGALLRAGVFPEKSEQVMEEEKVSLSKNAYKRVAIDWMLSFSQTGILSPSSYFLRIKEGYLGSCLPIMLLICASAFIFQAEDDLNQENNPILKRQVETIRNLVQSYMKIVTKTQLDLVPKITMHLLIDDVKKYLKSDLLPALYALDANRLMEESPEEKRRKQDLVTMYNTMKEALNIIADVTTHTITTPVPPPITDDWRESELELNSGSQRSVTGPSRPSTGPSRGSPPNVGSNINFPAPQPRVAPPIPPASRPSNVGLSFLGSA</sequence>
<dbReference type="GO" id="GO:0003924">
    <property type="term" value="F:GTPase activity"/>
    <property type="evidence" value="ECO:0007669"/>
    <property type="project" value="InterPro"/>
</dbReference>
<name>A0A0R3TUJ8_RODNA</name>
<dbReference type="GO" id="GO:0008017">
    <property type="term" value="F:microtubule binding"/>
    <property type="evidence" value="ECO:0007669"/>
    <property type="project" value="TreeGrafter"/>
</dbReference>
<evidence type="ECO:0000313" key="8">
    <source>
        <dbReference type="Proteomes" id="UP000278807"/>
    </source>
</evidence>
<dbReference type="STRING" id="102285.A0A0R3TUJ8"/>
<dbReference type="SMART" id="SM00302">
    <property type="entry name" value="GED"/>
    <property type="match status" value="1"/>
</dbReference>
<evidence type="ECO:0000313" key="7">
    <source>
        <dbReference type="EMBL" id="VDO10440.1"/>
    </source>
</evidence>
<evidence type="ECO:0000256" key="1">
    <source>
        <dbReference type="ARBA" id="ARBA00011980"/>
    </source>
</evidence>
<feature type="domain" description="GED" evidence="6">
    <location>
        <begin position="179"/>
        <end position="269"/>
    </location>
</feature>
<dbReference type="EMBL" id="UZAE01013576">
    <property type="protein sequence ID" value="VDO10440.1"/>
    <property type="molecule type" value="Genomic_DNA"/>
</dbReference>
<dbReference type="Gene3D" id="1.20.120.1240">
    <property type="entry name" value="Dynamin, middle domain"/>
    <property type="match status" value="1"/>
</dbReference>
<feature type="compositionally biased region" description="Pro residues" evidence="5">
    <location>
        <begin position="322"/>
        <end position="335"/>
    </location>
</feature>
<dbReference type="Gene3D" id="2.30.29.30">
    <property type="entry name" value="Pleckstrin-homology domain (PH domain)/Phosphotyrosine-binding domain (PTB)"/>
    <property type="match status" value="1"/>
</dbReference>
<feature type="compositionally biased region" description="Polar residues" evidence="5">
    <location>
        <begin position="287"/>
        <end position="296"/>
    </location>
</feature>
<protein>
    <recommendedName>
        <fullName evidence="1">dynamin GTPase</fullName>
        <ecNumber evidence="1">3.6.5.5</ecNumber>
    </recommendedName>
</protein>
<gene>
    <name evidence="7" type="ORF">HNAJ_LOCUS11431</name>
</gene>
<reference evidence="7 8" key="2">
    <citation type="submission" date="2018-11" db="EMBL/GenBank/DDBJ databases">
        <authorList>
            <consortium name="Pathogen Informatics"/>
        </authorList>
    </citation>
    <scope>NUCLEOTIDE SEQUENCE [LARGE SCALE GENOMIC DNA]</scope>
</reference>
<dbReference type="GO" id="GO:0098793">
    <property type="term" value="C:presynapse"/>
    <property type="evidence" value="ECO:0007669"/>
    <property type="project" value="GOC"/>
</dbReference>
<keyword evidence="3" id="KW-0378">Hydrolase</keyword>
<evidence type="ECO:0000256" key="4">
    <source>
        <dbReference type="ARBA" id="ARBA00023134"/>
    </source>
</evidence>
<dbReference type="PANTHER" id="PTHR11566">
    <property type="entry name" value="DYNAMIN"/>
    <property type="match status" value="1"/>
</dbReference>
<dbReference type="GO" id="GO:0005737">
    <property type="term" value="C:cytoplasm"/>
    <property type="evidence" value="ECO:0007669"/>
    <property type="project" value="TreeGrafter"/>
</dbReference>
<organism evidence="9">
    <name type="scientific">Rodentolepis nana</name>
    <name type="common">Dwarf tapeworm</name>
    <name type="synonym">Hymenolepis nana</name>
    <dbReference type="NCBI Taxonomy" id="102285"/>
    <lineage>
        <taxon>Eukaryota</taxon>
        <taxon>Metazoa</taxon>
        <taxon>Spiralia</taxon>
        <taxon>Lophotrochozoa</taxon>
        <taxon>Platyhelminthes</taxon>
        <taxon>Cestoda</taxon>
        <taxon>Eucestoda</taxon>
        <taxon>Cyclophyllidea</taxon>
        <taxon>Hymenolepididae</taxon>
        <taxon>Rodentolepis</taxon>
    </lineage>
</organism>
<dbReference type="GO" id="GO:0031623">
    <property type="term" value="P:receptor internalization"/>
    <property type="evidence" value="ECO:0007669"/>
    <property type="project" value="TreeGrafter"/>
</dbReference>
<dbReference type="Proteomes" id="UP000278807">
    <property type="component" value="Unassembled WGS sequence"/>
</dbReference>
<dbReference type="InterPro" id="IPR011993">
    <property type="entry name" value="PH-like_dom_sf"/>
</dbReference>
<dbReference type="PROSITE" id="PS51388">
    <property type="entry name" value="GED"/>
    <property type="match status" value="1"/>
</dbReference>
<dbReference type="OrthoDB" id="5061070at2759"/>